<keyword evidence="1 2" id="KW-0238">DNA-binding</keyword>
<dbReference type="PROSITE" id="PS50977">
    <property type="entry name" value="HTH_TETR_2"/>
    <property type="match status" value="1"/>
</dbReference>
<feature type="domain" description="HTH tetR-type" evidence="4">
    <location>
        <begin position="37"/>
        <end position="97"/>
    </location>
</feature>
<organism evidence="5">
    <name type="scientific">uncultured Thermomicrobiales bacterium</name>
    <dbReference type="NCBI Taxonomy" id="1645740"/>
    <lineage>
        <taxon>Bacteria</taxon>
        <taxon>Pseudomonadati</taxon>
        <taxon>Thermomicrobiota</taxon>
        <taxon>Thermomicrobia</taxon>
        <taxon>Thermomicrobiales</taxon>
        <taxon>environmental samples</taxon>
    </lineage>
</organism>
<dbReference type="SUPFAM" id="SSF46689">
    <property type="entry name" value="Homeodomain-like"/>
    <property type="match status" value="1"/>
</dbReference>
<dbReference type="AlphaFoldDB" id="A0A6J4V9F4"/>
<dbReference type="Pfam" id="PF00440">
    <property type="entry name" value="TetR_N"/>
    <property type="match status" value="1"/>
</dbReference>
<dbReference type="GO" id="GO:0000976">
    <property type="term" value="F:transcription cis-regulatory region binding"/>
    <property type="evidence" value="ECO:0007669"/>
    <property type="project" value="TreeGrafter"/>
</dbReference>
<name>A0A6J4V9F4_9BACT</name>
<feature type="DNA-binding region" description="H-T-H motif" evidence="2">
    <location>
        <begin position="60"/>
        <end position="79"/>
    </location>
</feature>
<sequence>MVGSATNLRLVGSAEVIGSDKKVLGSRLISSRRLSAAERRRQLLDTALAIVRDEGADRLTLGHLAARAGVSKPVAYDHFGTRSGLLIELYRWIDTERVNAFQDAMSATRRGFEDTVEVLANAYIHCAADKTDEFHAVGAALAGSEEKAAVFQELLENSVRMFVAVLKPHTSLPAAELEWRCIGLVGAGEALSAALVRGKGDEAEAAAVFAALIKGGLSADAMLRGIGPSADLTVSSLPRQVPPRDSPGPEKRVEP</sequence>
<protein>
    <submittedName>
        <fullName evidence="5">Transcriptional regulator, AcrR family</fullName>
    </submittedName>
</protein>
<evidence type="ECO:0000256" key="3">
    <source>
        <dbReference type="SAM" id="MobiDB-lite"/>
    </source>
</evidence>
<dbReference type="PANTHER" id="PTHR30055">
    <property type="entry name" value="HTH-TYPE TRANSCRIPTIONAL REGULATOR RUTR"/>
    <property type="match status" value="1"/>
</dbReference>
<evidence type="ECO:0000313" key="5">
    <source>
        <dbReference type="EMBL" id="CAA9572058.1"/>
    </source>
</evidence>
<dbReference type="GO" id="GO:0003700">
    <property type="term" value="F:DNA-binding transcription factor activity"/>
    <property type="evidence" value="ECO:0007669"/>
    <property type="project" value="TreeGrafter"/>
</dbReference>
<evidence type="ECO:0000256" key="2">
    <source>
        <dbReference type="PROSITE-ProRule" id="PRU00335"/>
    </source>
</evidence>
<gene>
    <name evidence="5" type="ORF">AVDCRST_MAG87-2517</name>
</gene>
<evidence type="ECO:0000259" key="4">
    <source>
        <dbReference type="PROSITE" id="PS50977"/>
    </source>
</evidence>
<dbReference type="EMBL" id="CADCWJ010000551">
    <property type="protein sequence ID" value="CAA9572058.1"/>
    <property type="molecule type" value="Genomic_DNA"/>
</dbReference>
<dbReference type="InterPro" id="IPR001647">
    <property type="entry name" value="HTH_TetR"/>
</dbReference>
<dbReference type="InterPro" id="IPR009057">
    <property type="entry name" value="Homeodomain-like_sf"/>
</dbReference>
<dbReference type="PRINTS" id="PR00455">
    <property type="entry name" value="HTHTETR"/>
</dbReference>
<dbReference type="PANTHER" id="PTHR30055:SF223">
    <property type="entry name" value="HTH-TYPE TRANSCRIPTIONAL REGULATOR UIDR"/>
    <property type="match status" value="1"/>
</dbReference>
<accession>A0A6J4V9F4</accession>
<feature type="region of interest" description="Disordered" evidence="3">
    <location>
        <begin position="234"/>
        <end position="255"/>
    </location>
</feature>
<dbReference type="InterPro" id="IPR050109">
    <property type="entry name" value="HTH-type_TetR-like_transc_reg"/>
</dbReference>
<reference evidence="5" key="1">
    <citation type="submission" date="2020-02" db="EMBL/GenBank/DDBJ databases">
        <authorList>
            <person name="Meier V. D."/>
        </authorList>
    </citation>
    <scope>NUCLEOTIDE SEQUENCE</scope>
    <source>
        <strain evidence="5">AVDCRST_MAG87</strain>
    </source>
</reference>
<dbReference type="Gene3D" id="1.10.357.10">
    <property type="entry name" value="Tetracycline Repressor, domain 2"/>
    <property type="match status" value="1"/>
</dbReference>
<evidence type="ECO:0000256" key="1">
    <source>
        <dbReference type="ARBA" id="ARBA00023125"/>
    </source>
</evidence>
<proteinExistence type="predicted"/>